<dbReference type="Pfam" id="PF06055">
    <property type="entry name" value="ExoD"/>
    <property type="match status" value="1"/>
</dbReference>
<dbReference type="PANTHER" id="PTHR41795">
    <property type="entry name" value="EXOPOLYSACCHARIDE SYNTHESIS PROTEIN"/>
    <property type="match status" value="1"/>
</dbReference>
<dbReference type="AlphaFoldDB" id="A0A5B9DQ14"/>
<name>A0A5B9DQ14_9HYPH</name>
<dbReference type="RefSeq" id="WP_147656055.1">
    <property type="nucleotide sequence ID" value="NZ_BMFM01000001.1"/>
</dbReference>
<gene>
    <name evidence="1" type="ORF">FNA67_10965</name>
</gene>
<reference evidence="1 2" key="1">
    <citation type="journal article" date="2015" name="Int. J. Syst. Evol. Microbiol.">
        <title>Youhaiella tibetensis gen. nov., sp. nov., isolated from subsurface sediment.</title>
        <authorList>
            <person name="Wang Y.X."/>
            <person name="Huang F.Q."/>
            <person name="Nogi Y."/>
            <person name="Pang S.J."/>
            <person name="Wang P.K."/>
            <person name="Lv J."/>
        </authorList>
    </citation>
    <scope>NUCLEOTIDE SEQUENCE [LARGE SCALE GENOMIC DNA]</scope>
    <source>
        <strain evidence="2">fig4</strain>
    </source>
</reference>
<dbReference type="Proteomes" id="UP000321062">
    <property type="component" value="Chromosome"/>
</dbReference>
<proteinExistence type="predicted"/>
<sequence>MSADGAGGVSRSPVERYTDRMVAALQRLEASDDPNLTFSRLIDVMGRSSHRLLILLFTLLNMLPGPPGFGGTIAWTTFGIALAMIFGWPIRLPALIGDRKLPLSLLIKLSERVAVAARYAARFSRPRLKWLTGAAATIPFGIFVMAISVVMTIPIPFINAIPNVGLCIMSFSMLNRDGVGLLAGLVVCLLGLTVAAAALFGAFELASTAIESIR</sequence>
<dbReference type="OrthoDB" id="7949130at2"/>
<accession>A0A5B9DQ14</accession>
<organism evidence="1 2">
    <name type="scientific">Paradevosia tibetensis</name>
    <dbReference type="NCBI Taxonomy" id="1447062"/>
    <lineage>
        <taxon>Bacteria</taxon>
        <taxon>Pseudomonadati</taxon>
        <taxon>Pseudomonadota</taxon>
        <taxon>Alphaproteobacteria</taxon>
        <taxon>Hyphomicrobiales</taxon>
        <taxon>Devosiaceae</taxon>
        <taxon>Paradevosia</taxon>
    </lineage>
</organism>
<dbReference type="PIRSF" id="PIRSF033239">
    <property type="entry name" value="ExoD"/>
    <property type="match status" value="1"/>
</dbReference>
<evidence type="ECO:0000313" key="2">
    <source>
        <dbReference type="Proteomes" id="UP000321062"/>
    </source>
</evidence>
<dbReference type="PANTHER" id="PTHR41795:SF1">
    <property type="entry name" value="EXOPOLYSACCHARIDE SYNTHESIS PROTEIN"/>
    <property type="match status" value="1"/>
</dbReference>
<dbReference type="KEGG" id="yti:FNA67_10965"/>
<dbReference type="EMBL" id="CP041690">
    <property type="protein sequence ID" value="QEE20658.1"/>
    <property type="molecule type" value="Genomic_DNA"/>
</dbReference>
<keyword evidence="2" id="KW-1185">Reference proteome</keyword>
<dbReference type="InterPro" id="IPR010331">
    <property type="entry name" value="ExoD"/>
</dbReference>
<protein>
    <submittedName>
        <fullName evidence="1">Exopolysaccharide biosynthesis protein</fullName>
    </submittedName>
</protein>
<evidence type="ECO:0000313" key="1">
    <source>
        <dbReference type="EMBL" id="QEE20658.1"/>
    </source>
</evidence>